<comment type="caution">
    <text evidence="1">The sequence shown here is derived from an EMBL/GenBank/DDBJ whole genome shotgun (WGS) entry which is preliminary data.</text>
</comment>
<sequence>MIFLSFAYGSRYPPTNNKLQTSSNPRIQATIQNGQVTVQNVQGRQSHGYAGSAKKNQALGAWVVNTIGKAGANQTREFLADSLEETDDCEDLQLQATTIFKADHVDAYDSDCDDEATTNAIFMENLSLVGSINGDTVEPRYDSEILSEVPHYDTYHVLDMLSTDVQELEYIENTVSNNR</sequence>
<proteinExistence type="predicted"/>
<organism evidence="1">
    <name type="scientific">Tanacetum cinerariifolium</name>
    <name type="common">Dalmatian daisy</name>
    <name type="synonym">Chrysanthemum cinerariifolium</name>
    <dbReference type="NCBI Taxonomy" id="118510"/>
    <lineage>
        <taxon>Eukaryota</taxon>
        <taxon>Viridiplantae</taxon>
        <taxon>Streptophyta</taxon>
        <taxon>Embryophyta</taxon>
        <taxon>Tracheophyta</taxon>
        <taxon>Spermatophyta</taxon>
        <taxon>Magnoliopsida</taxon>
        <taxon>eudicotyledons</taxon>
        <taxon>Gunneridae</taxon>
        <taxon>Pentapetalae</taxon>
        <taxon>asterids</taxon>
        <taxon>campanulids</taxon>
        <taxon>Asterales</taxon>
        <taxon>Asteraceae</taxon>
        <taxon>Asteroideae</taxon>
        <taxon>Anthemideae</taxon>
        <taxon>Anthemidinae</taxon>
        <taxon>Tanacetum</taxon>
    </lineage>
</organism>
<evidence type="ECO:0000313" key="1">
    <source>
        <dbReference type="EMBL" id="GFA40185.1"/>
    </source>
</evidence>
<evidence type="ECO:0008006" key="2">
    <source>
        <dbReference type="Google" id="ProtNLM"/>
    </source>
</evidence>
<name>A0A699JJV9_TANCI</name>
<gene>
    <name evidence="1" type="ORF">Tci_612157</name>
</gene>
<dbReference type="EMBL" id="BKCJ010417727">
    <property type="protein sequence ID" value="GFA40185.1"/>
    <property type="molecule type" value="Genomic_DNA"/>
</dbReference>
<protein>
    <recommendedName>
        <fullName evidence="2">Integrase, catalytic region, zinc finger, CCHC-type, peptidase aspartic, catalytic</fullName>
    </recommendedName>
</protein>
<accession>A0A699JJV9</accession>
<reference evidence="1" key="1">
    <citation type="journal article" date="2019" name="Sci. Rep.">
        <title>Draft genome of Tanacetum cinerariifolium, the natural source of mosquito coil.</title>
        <authorList>
            <person name="Yamashiro T."/>
            <person name="Shiraishi A."/>
            <person name="Satake H."/>
            <person name="Nakayama K."/>
        </authorList>
    </citation>
    <scope>NUCLEOTIDE SEQUENCE</scope>
</reference>
<dbReference type="AlphaFoldDB" id="A0A699JJV9"/>